<feature type="region of interest" description="Disordered" evidence="2">
    <location>
        <begin position="533"/>
        <end position="591"/>
    </location>
</feature>
<keyword evidence="6" id="KW-1185">Reference proteome</keyword>
<dbReference type="PANTHER" id="PTHR34502:SF6">
    <property type="entry name" value="DUF6594 DOMAIN-CONTAINING PROTEIN"/>
    <property type="match status" value="1"/>
</dbReference>
<accession>A0A507AXU9</accession>
<keyword evidence="3" id="KW-1133">Transmembrane helix</keyword>
<reference evidence="5 6" key="1">
    <citation type="submission" date="2019-06" db="EMBL/GenBank/DDBJ databases">
        <title>Draft genome sequence of the filamentous fungus Phialemoniopsis curvata isolated from diesel fuel.</title>
        <authorList>
            <person name="Varaljay V.A."/>
            <person name="Lyon W.J."/>
            <person name="Crouch A.L."/>
            <person name="Drake C.E."/>
            <person name="Hollomon J.M."/>
            <person name="Nadeau L.J."/>
            <person name="Nunn H.S."/>
            <person name="Stevenson B.S."/>
            <person name="Bojanowski C.L."/>
            <person name="Crookes-Goodson W.J."/>
        </authorList>
    </citation>
    <scope>NUCLEOTIDE SEQUENCE [LARGE SCALE GENOMIC DNA]</scope>
    <source>
        <strain evidence="5 6">D216</strain>
    </source>
</reference>
<evidence type="ECO:0000313" key="5">
    <source>
        <dbReference type="EMBL" id="TPX11576.1"/>
    </source>
</evidence>
<dbReference type="PANTHER" id="PTHR34502">
    <property type="entry name" value="DUF6594 DOMAIN-CONTAINING PROTEIN-RELATED"/>
    <property type="match status" value="1"/>
</dbReference>
<dbReference type="RefSeq" id="XP_030993287.1">
    <property type="nucleotide sequence ID" value="XM_031142570.1"/>
</dbReference>
<organism evidence="5 6">
    <name type="scientific">Thyridium curvatum</name>
    <dbReference type="NCBI Taxonomy" id="1093900"/>
    <lineage>
        <taxon>Eukaryota</taxon>
        <taxon>Fungi</taxon>
        <taxon>Dikarya</taxon>
        <taxon>Ascomycota</taxon>
        <taxon>Pezizomycotina</taxon>
        <taxon>Sordariomycetes</taxon>
        <taxon>Sordariomycetidae</taxon>
        <taxon>Thyridiales</taxon>
        <taxon>Thyridiaceae</taxon>
        <taxon>Thyridium</taxon>
    </lineage>
</organism>
<feature type="region of interest" description="Disordered" evidence="2">
    <location>
        <begin position="27"/>
        <end position="341"/>
    </location>
</feature>
<feature type="compositionally biased region" description="Low complexity" evidence="2">
    <location>
        <begin position="375"/>
        <end position="386"/>
    </location>
</feature>
<proteinExistence type="predicted"/>
<feature type="compositionally biased region" description="Low complexity" evidence="2">
    <location>
        <begin position="159"/>
        <end position="168"/>
    </location>
</feature>
<dbReference type="InterPro" id="IPR046529">
    <property type="entry name" value="DUF6594"/>
</dbReference>
<comment type="caution">
    <text evidence="5">The sequence shown here is derived from an EMBL/GenBank/DDBJ whole genome shotgun (WGS) entry which is preliminary data.</text>
</comment>
<dbReference type="InParanoid" id="A0A507AXU9"/>
<keyword evidence="1" id="KW-0175">Coiled coil</keyword>
<feature type="compositionally biased region" description="Polar residues" evidence="2">
    <location>
        <begin position="169"/>
        <end position="178"/>
    </location>
</feature>
<evidence type="ECO:0000259" key="4">
    <source>
        <dbReference type="Pfam" id="PF20237"/>
    </source>
</evidence>
<feature type="compositionally biased region" description="Low complexity" evidence="2">
    <location>
        <begin position="533"/>
        <end position="551"/>
    </location>
</feature>
<dbReference type="STRING" id="1093900.A0A507AXU9"/>
<feature type="compositionally biased region" description="Polar residues" evidence="2">
    <location>
        <begin position="104"/>
        <end position="115"/>
    </location>
</feature>
<dbReference type="OrthoDB" id="5416037at2759"/>
<feature type="compositionally biased region" description="Basic residues" evidence="2">
    <location>
        <begin position="91"/>
        <end position="102"/>
    </location>
</feature>
<evidence type="ECO:0000256" key="3">
    <source>
        <dbReference type="SAM" id="Phobius"/>
    </source>
</evidence>
<keyword evidence="3" id="KW-0812">Transmembrane</keyword>
<evidence type="ECO:0000256" key="2">
    <source>
        <dbReference type="SAM" id="MobiDB-lite"/>
    </source>
</evidence>
<feature type="domain" description="DUF6594" evidence="4">
    <location>
        <begin position="398"/>
        <end position="657"/>
    </location>
</feature>
<feature type="region of interest" description="Disordered" evidence="2">
    <location>
        <begin position="363"/>
        <end position="392"/>
    </location>
</feature>
<feature type="transmembrane region" description="Helical" evidence="3">
    <location>
        <begin position="614"/>
        <end position="635"/>
    </location>
</feature>
<feature type="compositionally biased region" description="Basic and acidic residues" evidence="2">
    <location>
        <begin position="27"/>
        <end position="38"/>
    </location>
</feature>
<evidence type="ECO:0000313" key="6">
    <source>
        <dbReference type="Proteomes" id="UP000319257"/>
    </source>
</evidence>
<keyword evidence="3" id="KW-0472">Membrane</keyword>
<feature type="transmembrane region" description="Helical" evidence="3">
    <location>
        <begin position="681"/>
        <end position="698"/>
    </location>
</feature>
<protein>
    <recommendedName>
        <fullName evidence="4">DUF6594 domain-containing protein</fullName>
    </recommendedName>
</protein>
<dbReference type="Proteomes" id="UP000319257">
    <property type="component" value="Unassembled WGS sequence"/>
</dbReference>
<dbReference type="EMBL" id="SKBQ01000048">
    <property type="protein sequence ID" value="TPX11576.1"/>
    <property type="molecule type" value="Genomic_DNA"/>
</dbReference>
<dbReference type="AlphaFoldDB" id="A0A507AXU9"/>
<name>A0A507AXU9_9PEZI</name>
<dbReference type="Pfam" id="PF20237">
    <property type="entry name" value="DUF6594"/>
    <property type="match status" value="1"/>
</dbReference>
<evidence type="ECO:0000256" key="1">
    <source>
        <dbReference type="SAM" id="Coils"/>
    </source>
</evidence>
<feature type="compositionally biased region" description="Basic and acidic residues" evidence="2">
    <location>
        <begin position="301"/>
        <end position="312"/>
    </location>
</feature>
<dbReference type="GeneID" id="41975234"/>
<feature type="compositionally biased region" description="Low complexity" evidence="2">
    <location>
        <begin position="563"/>
        <end position="587"/>
    </location>
</feature>
<feature type="compositionally biased region" description="Low complexity" evidence="2">
    <location>
        <begin position="240"/>
        <end position="262"/>
    </location>
</feature>
<gene>
    <name evidence="5" type="ORF">E0L32_007787</name>
</gene>
<feature type="transmembrane region" description="Helical" evidence="3">
    <location>
        <begin position="642"/>
        <end position="661"/>
    </location>
</feature>
<sequence>MSLNKQSVVETLDVLPDQHLAIGAGERKVAHAREHDRQSATSVHTTTEGRSRPVIRETAAAPTCAVRSKDRIRPRSATARSANIPAETRAIRSKSVPRRHHQQAPINSGDNSDIASSEEEMGDSASTKRSKVSAQPALQERDSSLVEMNPTGLLTAQDGSGSSSGSGSTITQVSYTRHSQVRPKASTHAEEPMRSHEKRARKPDALSFLDPDSPVITEESIQRSVAESARWRHRPDLTEAKTSPSARSNSSSSTASMSSTESNPFGDRTADHDTDPSTSPEQSVKGDGSPVPKSSATGHQKQPDSSRHDKYGTPEMPRGSANLPHLPAKALNPRPPNQNHVKHLPRAEKLPLSGYELLAARLSSQSPMSDRSRRGSIGASSVRSGSSRGGFDDGLQLRPVYRRFEALNHRLLLHLQDELSELEEQLHRLDTADTQTRRLQNRILPASRRAEYLAGGELQWHKTDILGKIGYKLGQYRFSADHALSSFTETQKLPAPTFSDVETYRTYLATQQPIAEIETRFLEPVDDLVSLAPSSTYSPSTSSQSSASDYLNNLSDDALTPMPRSGPFLPSLPPRSSRASSMVSRSRPATALRERDEMRQAGHIARSSSSPVELPHLAISMAVAVLVPIMTFSVIPGFVGRMTVVLLVALGVFGAQMQAGTIPVEDNPAGNVSHKGSTNDLALAIGFYGAVMAIMAAISS</sequence>
<feature type="coiled-coil region" evidence="1">
    <location>
        <begin position="412"/>
        <end position="442"/>
    </location>
</feature>